<feature type="non-terminal residue" evidence="4">
    <location>
        <position position="1"/>
    </location>
</feature>
<gene>
    <name evidence="4" type="ORF">PU560_02595</name>
</gene>
<dbReference type="InterPro" id="IPR005116">
    <property type="entry name" value="Transp-assoc_OB_typ1"/>
</dbReference>
<dbReference type="Gene3D" id="2.40.50.100">
    <property type="match status" value="1"/>
</dbReference>
<protein>
    <submittedName>
        <fullName evidence="4">TOBE domain-containing protein</fullName>
    </submittedName>
</protein>
<dbReference type="PROSITE" id="PS51866">
    <property type="entry name" value="MOP"/>
    <property type="match status" value="1"/>
</dbReference>
<dbReference type="InterPro" id="IPR004606">
    <property type="entry name" value="Mop_domain"/>
</dbReference>
<proteinExistence type="predicted"/>
<dbReference type="Proteomes" id="UP001165561">
    <property type="component" value="Unassembled WGS sequence"/>
</dbReference>
<dbReference type="InterPro" id="IPR008995">
    <property type="entry name" value="Mo/tungstate-bd_C_term_dom"/>
</dbReference>
<dbReference type="SUPFAM" id="SSF50331">
    <property type="entry name" value="MOP-like"/>
    <property type="match status" value="1"/>
</dbReference>
<dbReference type="Pfam" id="PF03459">
    <property type="entry name" value="TOBE"/>
    <property type="match status" value="1"/>
</dbReference>
<reference evidence="4" key="1">
    <citation type="submission" date="2023-02" db="EMBL/GenBank/DDBJ databases">
        <title>Georgenia sp.10Sc9-8, isolated from a soil sample collected from the Taklamakan desert.</title>
        <authorList>
            <person name="Liu S."/>
        </authorList>
    </citation>
    <scope>NUCLEOTIDE SEQUENCE</scope>
    <source>
        <strain evidence="4">10Sc9-8</strain>
    </source>
</reference>
<keyword evidence="5" id="KW-1185">Reference proteome</keyword>
<sequence>GVETAVPGAVTAVDAGLVRVQVATVGLTALLTDPATAPPGVGSEVLVCIRAEDVALELPDRSRPTSPRNHLPATVTAVTVDGALVRVDLDAGFGLTAYITRPALAELGLVPGTPVVAAVKGPAVHLISRGPATPGPPA</sequence>
<name>A0ABT5TTG1_9MICO</name>
<dbReference type="EMBL" id="JARACI010000442">
    <property type="protein sequence ID" value="MDD9205354.1"/>
    <property type="molecule type" value="Genomic_DNA"/>
</dbReference>
<feature type="domain" description="Mop" evidence="3">
    <location>
        <begin position="64"/>
        <end position="128"/>
    </location>
</feature>
<evidence type="ECO:0000313" key="4">
    <source>
        <dbReference type="EMBL" id="MDD9205354.1"/>
    </source>
</evidence>
<evidence type="ECO:0000256" key="2">
    <source>
        <dbReference type="PROSITE-ProRule" id="PRU01213"/>
    </source>
</evidence>
<accession>A0ABT5TTG1</accession>
<keyword evidence="1 2" id="KW-0500">Molybdenum</keyword>
<evidence type="ECO:0000313" key="5">
    <source>
        <dbReference type="Proteomes" id="UP001165561"/>
    </source>
</evidence>
<evidence type="ECO:0000259" key="3">
    <source>
        <dbReference type="PROSITE" id="PS51866"/>
    </source>
</evidence>
<comment type="caution">
    <text evidence="4">The sequence shown here is derived from an EMBL/GenBank/DDBJ whole genome shotgun (WGS) entry which is preliminary data.</text>
</comment>
<organism evidence="4 5">
    <name type="scientific">Georgenia halotolerans</name>
    <dbReference type="NCBI Taxonomy" id="3028317"/>
    <lineage>
        <taxon>Bacteria</taxon>
        <taxon>Bacillati</taxon>
        <taxon>Actinomycetota</taxon>
        <taxon>Actinomycetes</taxon>
        <taxon>Micrococcales</taxon>
        <taxon>Bogoriellaceae</taxon>
        <taxon>Georgenia</taxon>
    </lineage>
</organism>
<evidence type="ECO:0000256" key="1">
    <source>
        <dbReference type="ARBA" id="ARBA00022505"/>
    </source>
</evidence>